<reference evidence="2 3" key="1">
    <citation type="journal article" date="2021" name="Elife">
        <title>Chloroplast acquisition without the gene transfer in kleptoplastic sea slugs, Plakobranchus ocellatus.</title>
        <authorList>
            <person name="Maeda T."/>
            <person name="Takahashi S."/>
            <person name="Yoshida T."/>
            <person name="Shimamura S."/>
            <person name="Takaki Y."/>
            <person name="Nagai Y."/>
            <person name="Toyoda A."/>
            <person name="Suzuki Y."/>
            <person name="Arimoto A."/>
            <person name="Ishii H."/>
            <person name="Satoh N."/>
            <person name="Nishiyama T."/>
            <person name="Hasebe M."/>
            <person name="Maruyama T."/>
            <person name="Minagawa J."/>
            <person name="Obokata J."/>
            <person name="Shigenobu S."/>
        </authorList>
    </citation>
    <scope>NUCLEOTIDE SEQUENCE [LARGE SCALE GENOMIC DNA]</scope>
</reference>
<feature type="region of interest" description="Disordered" evidence="1">
    <location>
        <begin position="1146"/>
        <end position="1168"/>
    </location>
</feature>
<evidence type="ECO:0000256" key="1">
    <source>
        <dbReference type="SAM" id="MobiDB-lite"/>
    </source>
</evidence>
<feature type="region of interest" description="Disordered" evidence="1">
    <location>
        <begin position="266"/>
        <end position="301"/>
    </location>
</feature>
<protein>
    <submittedName>
        <fullName evidence="2">Uncharacterized protein</fullName>
    </submittedName>
</protein>
<dbReference type="EMBL" id="BLXT01004727">
    <property type="protein sequence ID" value="GFO17195.1"/>
    <property type="molecule type" value="Genomic_DNA"/>
</dbReference>
<accession>A0AAV4BCD5</accession>
<proteinExistence type="predicted"/>
<feature type="region of interest" description="Disordered" evidence="1">
    <location>
        <begin position="880"/>
        <end position="930"/>
    </location>
</feature>
<gene>
    <name evidence="2" type="ORF">PoB_004370000</name>
</gene>
<dbReference type="Proteomes" id="UP000735302">
    <property type="component" value="Unassembled WGS sequence"/>
</dbReference>
<feature type="compositionally biased region" description="Polar residues" evidence="1">
    <location>
        <begin position="1269"/>
        <end position="1279"/>
    </location>
</feature>
<evidence type="ECO:0000313" key="3">
    <source>
        <dbReference type="Proteomes" id="UP000735302"/>
    </source>
</evidence>
<comment type="caution">
    <text evidence="2">The sequence shown here is derived from an EMBL/GenBank/DDBJ whole genome shotgun (WGS) entry which is preliminary data.</text>
</comment>
<sequence length="1351" mass="150826">MDPTKEKNKALQYPRSDANVKYQDTNQLIKDVPPESTQQHVRQRCPSTHPAQGDPSVYNCQQGAFVSRYPISPVATVAYIRSQLRMSDEPINKSKSLRASSMGPAYNSKTLHNGITQIIDSKALQSEQFRGVKHEHLYDSQPNSKVWQSNTTAFQTLHSSKSKETKLDDQQNIILHKVKWGPIGHNRIAHSNVTNVFPLRNVNGDYEEAIPLITNAGCHLLPEITYSCPGILKHQPPKSLDYPICGHRGQDISSLKCVKISQGSTHPLPTLGHSSNEHTRQDHGDFNGKEPVPSSTITRDSWGDRNLTARKVVPTSMKQGTFAQGNAVSINNYQTCEKKDALDIHKHNLGPLKQDYPLKLSDLQYKPQLEHENKSSRNRQGNTLQQCARMDGDRSDNCPVKTNVSTGSLDAVKTKVSVTSLDSGGTLTTSQLQFATSTPLAEHKNSNRDNLQRNVASSFPPPPHQNACITMLEGHNARPQSKTKDADTLLSSGVDRERNTKAGAFDSTARNSTGSKCLFSDDFQAMTPFRKDQPLFEPPTLLTPIHGEKESPPALPKSAPTWNFQGGRNDNIDAQKDGPTLARVLTRSVPGCKRVSREGGRKALKPINLFPEWTQHPQAPPGGFQNSNEHFRKTSNAYHGAENRIRQVNTDLIRTQGDKTDDRSTLTSSFKDENLLKFATKRGHIEPPKQTNLSITSQQPNVKNSRFEDGAVHNREQSKYWFSENTVRRLSAVEPGMFRNAETKVKERSSCIGVRQAKSVDIAAIYSKLNPVPNSGSGHSNNYRDKYGNNNKDISSNFKFPQVPIRNSHNSIKKLSSLPNPQDILKQNKQNPKPMLCLQPSQSLNVNPTSSHIAITDHGIPDEEFRPAVLFLQDLYNSMEESEKSPTPSLAVSSTEGTQTRKHSHHLRVSTPGNDQAAGQVGGKVPSQHNAIQRKRGEIQRQSLPAFMAMDQNGEKEGGYKMTQDQIRLNMERNRRRDMKKSSLPQQAGIFESEKPFKNKVHYADVKRQQLYNSAREKMKINAQRLSGVKELSLNVTPKVENLQQAVLVGCNEKQYAPEFENSSSGQSKDKTITWAETRAHKENHSNEDFLKSLDAAVTRRHTIDFTNVQMEPAAQAFQAFRYPSTETISSGFRSLERNENWKGHGQHAAKTGQSGQAKQRLCRTPDPPCEKRNANECQEIASTKAELISKTKTLVENKSAEKKLHTHATKLPISPSKTIKNQIPVKDNYHKHPSHELRSKGDTLGISDSARRVRQCHEDSLHQRESKSTNQYNPNTNIVPVSKSFHGSTYRPVPGPSQFLTNGQCVPTDKRMSTAVFRPAQRIVTQSPNPRRQTIGGTDVLGHLEVNIVD</sequence>
<feature type="region of interest" description="Disordered" evidence="1">
    <location>
        <begin position="1259"/>
        <end position="1279"/>
    </location>
</feature>
<feature type="compositionally biased region" description="Basic and acidic residues" evidence="1">
    <location>
        <begin position="275"/>
        <end position="288"/>
    </location>
</feature>
<keyword evidence="3" id="KW-1185">Reference proteome</keyword>
<feature type="compositionally biased region" description="Polar residues" evidence="1">
    <location>
        <begin position="885"/>
        <end position="898"/>
    </location>
</feature>
<name>A0AAV4BCD5_9GAST</name>
<organism evidence="2 3">
    <name type="scientific">Plakobranchus ocellatus</name>
    <dbReference type="NCBI Taxonomy" id="259542"/>
    <lineage>
        <taxon>Eukaryota</taxon>
        <taxon>Metazoa</taxon>
        <taxon>Spiralia</taxon>
        <taxon>Lophotrochozoa</taxon>
        <taxon>Mollusca</taxon>
        <taxon>Gastropoda</taxon>
        <taxon>Heterobranchia</taxon>
        <taxon>Euthyneura</taxon>
        <taxon>Panpulmonata</taxon>
        <taxon>Sacoglossa</taxon>
        <taxon>Placobranchoidea</taxon>
        <taxon>Plakobranchidae</taxon>
        <taxon>Plakobranchus</taxon>
    </lineage>
</organism>
<evidence type="ECO:0000313" key="2">
    <source>
        <dbReference type="EMBL" id="GFO17195.1"/>
    </source>
</evidence>
<feature type="compositionally biased region" description="Basic and acidic residues" evidence="1">
    <location>
        <begin position="1259"/>
        <end position="1268"/>
    </location>
</feature>